<dbReference type="Proteomes" id="UP001595945">
    <property type="component" value="Unassembled WGS sequence"/>
</dbReference>
<keyword evidence="1" id="KW-0812">Transmembrane</keyword>
<accession>A0ABD5Q6G1</accession>
<dbReference type="RefSeq" id="WP_254268132.1">
    <property type="nucleotide sequence ID" value="NZ_CP100400.1"/>
</dbReference>
<feature type="transmembrane region" description="Helical" evidence="1">
    <location>
        <begin position="43"/>
        <end position="61"/>
    </location>
</feature>
<dbReference type="AlphaFoldDB" id="A0ABD5Q6G1"/>
<keyword evidence="3" id="KW-1185">Reference proteome</keyword>
<evidence type="ECO:0000313" key="2">
    <source>
        <dbReference type="EMBL" id="MFC4826253.1"/>
    </source>
</evidence>
<evidence type="ECO:0000256" key="1">
    <source>
        <dbReference type="SAM" id="Phobius"/>
    </source>
</evidence>
<sequence>MALPDTLERIGVVVGSAFLLSLPTSALSSLAYGTADAPRFLPYLWVLPGLVVGLLVVGDRLAVTYHQLWKFSLTSYFLASLFWLVGLSGSAGTNRTLAVGWWLVAVGLGVVVARRRIRDLLSTATDSSP</sequence>
<proteinExistence type="predicted"/>
<name>A0ABD5Q6G1_9EURY</name>
<dbReference type="EMBL" id="JBHSHT010000002">
    <property type="protein sequence ID" value="MFC4826253.1"/>
    <property type="molecule type" value="Genomic_DNA"/>
</dbReference>
<evidence type="ECO:0000313" key="3">
    <source>
        <dbReference type="Proteomes" id="UP001595945"/>
    </source>
</evidence>
<comment type="caution">
    <text evidence="2">The sequence shown here is derived from an EMBL/GenBank/DDBJ whole genome shotgun (WGS) entry which is preliminary data.</text>
</comment>
<feature type="transmembrane region" description="Helical" evidence="1">
    <location>
        <begin position="97"/>
        <end position="113"/>
    </location>
</feature>
<organism evidence="2 3">
    <name type="scientific">Halorussus aquaticus</name>
    <dbReference type="NCBI Taxonomy" id="2953748"/>
    <lineage>
        <taxon>Archaea</taxon>
        <taxon>Methanobacteriati</taxon>
        <taxon>Methanobacteriota</taxon>
        <taxon>Stenosarchaea group</taxon>
        <taxon>Halobacteria</taxon>
        <taxon>Halobacteriales</taxon>
        <taxon>Haladaptataceae</taxon>
        <taxon>Halorussus</taxon>
    </lineage>
</organism>
<keyword evidence="1" id="KW-0472">Membrane</keyword>
<reference evidence="2 3" key="1">
    <citation type="journal article" date="2019" name="Int. J. Syst. Evol. Microbiol.">
        <title>The Global Catalogue of Microorganisms (GCM) 10K type strain sequencing project: providing services to taxonomists for standard genome sequencing and annotation.</title>
        <authorList>
            <consortium name="The Broad Institute Genomics Platform"/>
            <consortium name="The Broad Institute Genome Sequencing Center for Infectious Disease"/>
            <person name="Wu L."/>
            <person name="Ma J."/>
        </authorList>
    </citation>
    <scope>NUCLEOTIDE SEQUENCE [LARGE SCALE GENOMIC DNA]</scope>
    <source>
        <strain evidence="2 3">XZYJ18</strain>
    </source>
</reference>
<feature type="transmembrane region" description="Helical" evidence="1">
    <location>
        <begin position="73"/>
        <end position="91"/>
    </location>
</feature>
<dbReference type="GeneID" id="73046651"/>
<keyword evidence="1" id="KW-1133">Transmembrane helix</keyword>
<protein>
    <submittedName>
        <fullName evidence="2">Uncharacterized protein</fullName>
    </submittedName>
</protein>
<gene>
    <name evidence="2" type="ORF">ACFO9K_18520</name>
</gene>